<accession>A0A9P0JKX9</accession>
<keyword evidence="9" id="KW-1185">Reference proteome</keyword>
<feature type="domain" description="Myb/SANT-like DNA-binding" evidence="7">
    <location>
        <begin position="6"/>
        <end position="75"/>
    </location>
</feature>
<feature type="region of interest" description="Disordered" evidence="6">
    <location>
        <begin position="150"/>
        <end position="191"/>
    </location>
</feature>
<dbReference type="InterPro" id="IPR028002">
    <property type="entry name" value="Myb_DNA-bind_5"/>
</dbReference>
<dbReference type="AlphaFoldDB" id="A0A9P0JKX9"/>
<keyword evidence="4" id="KW-0804">Transcription</keyword>
<evidence type="ECO:0000313" key="8">
    <source>
        <dbReference type="EMBL" id="CAH1954253.1"/>
    </source>
</evidence>
<gene>
    <name evidence="8" type="ORF">ACAOBT_LOCUS445</name>
</gene>
<feature type="region of interest" description="Disordered" evidence="6">
    <location>
        <begin position="821"/>
        <end position="859"/>
    </location>
</feature>
<reference evidence="8" key="1">
    <citation type="submission" date="2022-03" db="EMBL/GenBank/DDBJ databases">
        <authorList>
            <person name="Sayadi A."/>
        </authorList>
    </citation>
    <scope>NUCLEOTIDE SEQUENCE</scope>
</reference>
<comment type="subunit">
    <text evidence="1">Self-associates forming complexes of several hundred monomers.</text>
</comment>
<dbReference type="PANTHER" id="PTHR10773">
    <property type="entry name" value="DNA-DIRECTED RNA POLYMERASES I, II, AND III SUBUNIT RPABC2"/>
    <property type="match status" value="1"/>
</dbReference>
<dbReference type="Proteomes" id="UP001152888">
    <property type="component" value="Unassembled WGS sequence"/>
</dbReference>
<evidence type="ECO:0000256" key="3">
    <source>
        <dbReference type="ARBA" id="ARBA00023015"/>
    </source>
</evidence>
<dbReference type="OrthoDB" id="6779103at2759"/>
<protein>
    <recommendedName>
        <fullName evidence="2">Regulatory protein zeste</fullName>
    </recommendedName>
</protein>
<sequence>MRVRQEHWNLLLDICEQNPEVISNKFNGPDGKAKGHELWQNITHQLNSLGFGEKNKEDWRRALIDWKCKTKAKASKIKQEIVKTGGGPANYVPLSDAEKRLLSLMGTKSVQGDDVCEMGFGQVTTTSNTTDVFNSTMEASSCNVINQENRQNDNIKTLPEHNYTPTNTKNPSRKHQRTPYQRTYQRNSNRSTTITEESLQVLKKIESNTQSIAESLKILAAVAQIAFSKDSVKFITMESLDTSVMVGSYNEGSRKKLRRKTKREAEYEKRYQDADPLLLNFRPTCIHREGQFNCNSISRSILANAKRKVFIKPDRKEQDRRLSFLMDVTHPKRSRVRGDVRKNKRHRVAVKYFLMSTEKQRIPVCSNFFAKLFGVGQRRLNTIADGMLSGVGIVDKRGGDHKLQRFSAKRKKVYEFISKLRASESHYARNKSRRLYLHSSLNINRLFHHYNSTVEEEQKVKKTFFVKIFETKFNLGFGSPASDTCSYCARLKSKLQSCENGVTKERLVADIVIHKKRAKAFHSLMKATPEASITYVFDLLQVQPIPKVSIGEAFYARQISFYAFCVTDVATKNPHFYIWNETQAARGAQEISSALMDFLDKLRIDDSITQIRLFADGCAGLNKNQHMIHALTFWLQKNSPNNIKQIVMYFPVRGHSYLPADRVFGRVEKHLRKTEEVLDPTAYIKIYKEYGTISVLGEDWFIKNYKDLKEILKPIDGISDMKRIFLQKFLKKGYVDVKMKLAPTYIFDDTSKQLMSITKRGHAFSRDMQNRCNLPLVNKVKEDKRTDVRKLLCARFGQEWEDDIPLSPFLFFHHALKPMTEPDAESANPDTEITDPAKDVTEQTSMCDCLEEDPTKEQI</sequence>
<organism evidence="8 9">
    <name type="scientific">Acanthoscelides obtectus</name>
    <name type="common">Bean weevil</name>
    <name type="synonym">Bruchus obtectus</name>
    <dbReference type="NCBI Taxonomy" id="200917"/>
    <lineage>
        <taxon>Eukaryota</taxon>
        <taxon>Metazoa</taxon>
        <taxon>Ecdysozoa</taxon>
        <taxon>Arthropoda</taxon>
        <taxon>Hexapoda</taxon>
        <taxon>Insecta</taxon>
        <taxon>Pterygota</taxon>
        <taxon>Neoptera</taxon>
        <taxon>Endopterygota</taxon>
        <taxon>Coleoptera</taxon>
        <taxon>Polyphaga</taxon>
        <taxon>Cucujiformia</taxon>
        <taxon>Chrysomeloidea</taxon>
        <taxon>Chrysomelidae</taxon>
        <taxon>Bruchinae</taxon>
        <taxon>Bruchini</taxon>
        <taxon>Acanthoscelides</taxon>
    </lineage>
</organism>
<evidence type="ECO:0000256" key="6">
    <source>
        <dbReference type="SAM" id="MobiDB-lite"/>
    </source>
</evidence>
<dbReference type="EMBL" id="CAKOFQ010006653">
    <property type="protein sequence ID" value="CAH1954253.1"/>
    <property type="molecule type" value="Genomic_DNA"/>
</dbReference>
<dbReference type="Pfam" id="PF13873">
    <property type="entry name" value="Myb_DNA-bind_5"/>
    <property type="match status" value="1"/>
</dbReference>
<evidence type="ECO:0000256" key="2">
    <source>
        <dbReference type="ARBA" id="ARBA00016807"/>
    </source>
</evidence>
<comment type="function">
    <text evidence="5">Involved in transvection phenomena (= synapsis-dependent gene expression), where the synaptic pairing of chromosomes carrying genes with which zeste interacts influences the expression of these genes. Zeste binds to DNA and stimulates transcription from a nearby promoter.</text>
</comment>
<feature type="compositionally biased region" description="Polar residues" evidence="6">
    <location>
        <begin position="178"/>
        <end position="191"/>
    </location>
</feature>
<proteinExistence type="predicted"/>
<evidence type="ECO:0000256" key="1">
    <source>
        <dbReference type="ARBA" id="ARBA00011764"/>
    </source>
</evidence>
<comment type="caution">
    <text evidence="8">The sequence shown here is derived from an EMBL/GenBank/DDBJ whole genome shotgun (WGS) entry which is preliminary data.</text>
</comment>
<dbReference type="PANTHER" id="PTHR10773:SF19">
    <property type="match status" value="1"/>
</dbReference>
<evidence type="ECO:0000256" key="5">
    <source>
        <dbReference type="ARBA" id="ARBA00025466"/>
    </source>
</evidence>
<keyword evidence="3" id="KW-0805">Transcription regulation</keyword>
<evidence type="ECO:0000256" key="4">
    <source>
        <dbReference type="ARBA" id="ARBA00023163"/>
    </source>
</evidence>
<name>A0A9P0JKX9_ACAOB</name>
<evidence type="ECO:0000313" key="9">
    <source>
        <dbReference type="Proteomes" id="UP001152888"/>
    </source>
</evidence>
<evidence type="ECO:0000259" key="7">
    <source>
        <dbReference type="Pfam" id="PF13873"/>
    </source>
</evidence>